<dbReference type="InterPro" id="IPR023198">
    <property type="entry name" value="PGP-like_dom2"/>
</dbReference>
<dbReference type="InterPro" id="IPR041492">
    <property type="entry name" value="HAD_2"/>
</dbReference>
<dbReference type="RefSeq" id="WP_243535661.1">
    <property type="nucleotide sequence ID" value="NZ_CP093442.1"/>
</dbReference>
<reference evidence="5" key="1">
    <citation type="submission" date="2022-03" db="EMBL/GenBank/DDBJ databases">
        <title>Genome Identification and Characterization of new species Bdellovibrio reynosense LBG001 sp. nov. from a Mexico soil sample.</title>
        <authorList>
            <person name="Camilli A."/>
            <person name="Ajao Y."/>
            <person name="Guo X."/>
        </authorList>
    </citation>
    <scope>NUCLEOTIDE SEQUENCE</scope>
    <source>
        <strain evidence="5">LBG001</strain>
    </source>
</reference>
<dbReference type="EC" id="3.1.3.18" evidence="4"/>
<dbReference type="InterPro" id="IPR023214">
    <property type="entry name" value="HAD_sf"/>
</dbReference>
<dbReference type="InterPro" id="IPR050155">
    <property type="entry name" value="HAD-like_hydrolase_sf"/>
</dbReference>
<dbReference type="PANTHER" id="PTHR43434:SF1">
    <property type="entry name" value="PHOSPHOGLYCOLATE PHOSPHATASE"/>
    <property type="match status" value="1"/>
</dbReference>
<dbReference type="Proteomes" id="UP000830116">
    <property type="component" value="Chromosome"/>
</dbReference>
<keyword evidence="6" id="KW-1185">Reference proteome</keyword>
<dbReference type="GO" id="GO:0016787">
    <property type="term" value="F:hydrolase activity"/>
    <property type="evidence" value="ECO:0007669"/>
    <property type="project" value="UniProtKB-KW"/>
</dbReference>
<organism evidence="5 6">
    <name type="scientific">Bdellovibrio reynosensis</name>
    <dbReference type="NCBI Taxonomy" id="2835041"/>
    <lineage>
        <taxon>Bacteria</taxon>
        <taxon>Pseudomonadati</taxon>
        <taxon>Bdellovibrionota</taxon>
        <taxon>Bdellovibrionia</taxon>
        <taxon>Bdellovibrionales</taxon>
        <taxon>Pseudobdellovibrionaceae</taxon>
        <taxon>Bdellovibrio</taxon>
    </lineage>
</organism>
<dbReference type="NCBIfam" id="TIGR01549">
    <property type="entry name" value="HAD-SF-IA-v1"/>
    <property type="match status" value="1"/>
</dbReference>
<comment type="catalytic activity">
    <reaction evidence="1">
        <text>2-phosphoglycolate + H2O = glycolate + phosphate</text>
        <dbReference type="Rhea" id="RHEA:14369"/>
        <dbReference type="ChEBI" id="CHEBI:15377"/>
        <dbReference type="ChEBI" id="CHEBI:29805"/>
        <dbReference type="ChEBI" id="CHEBI:43474"/>
        <dbReference type="ChEBI" id="CHEBI:58033"/>
        <dbReference type="EC" id="3.1.3.18"/>
    </reaction>
</comment>
<proteinExistence type="inferred from homology"/>
<comment type="pathway">
    <text evidence="2">Organic acid metabolism; glycolate biosynthesis; glycolate from 2-phosphoglycolate: step 1/1.</text>
</comment>
<name>A0ABY4C8Q0_9BACT</name>
<evidence type="ECO:0000313" key="5">
    <source>
        <dbReference type="EMBL" id="UOF00061.1"/>
    </source>
</evidence>
<evidence type="ECO:0000313" key="6">
    <source>
        <dbReference type="Proteomes" id="UP000830116"/>
    </source>
</evidence>
<evidence type="ECO:0000256" key="4">
    <source>
        <dbReference type="ARBA" id="ARBA00013078"/>
    </source>
</evidence>
<protein>
    <recommendedName>
        <fullName evidence="4">phosphoglycolate phosphatase</fullName>
        <ecNumber evidence="4">3.1.3.18</ecNumber>
    </recommendedName>
</protein>
<evidence type="ECO:0000256" key="1">
    <source>
        <dbReference type="ARBA" id="ARBA00000830"/>
    </source>
</evidence>
<evidence type="ECO:0000256" key="2">
    <source>
        <dbReference type="ARBA" id="ARBA00004818"/>
    </source>
</evidence>
<dbReference type="InterPro" id="IPR036412">
    <property type="entry name" value="HAD-like_sf"/>
</dbReference>
<dbReference type="Gene3D" id="1.10.150.240">
    <property type="entry name" value="Putative phosphatase, domain 2"/>
    <property type="match status" value="1"/>
</dbReference>
<evidence type="ECO:0000256" key="3">
    <source>
        <dbReference type="ARBA" id="ARBA00006171"/>
    </source>
</evidence>
<comment type="similarity">
    <text evidence="3">Belongs to the HAD-like hydrolase superfamily. CbbY/CbbZ/Gph/YieH family.</text>
</comment>
<dbReference type="Gene3D" id="3.40.50.1000">
    <property type="entry name" value="HAD superfamily/HAD-like"/>
    <property type="match status" value="1"/>
</dbReference>
<gene>
    <name evidence="5" type="ORF">MNR06_10145</name>
</gene>
<dbReference type="SFLD" id="SFLDG01129">
    <property type="entry name" value="C1.5:_HAD__Beta-PGM__Phosphata"/>
    <property type="match status" value="1"/>
</dbReference>
<sequence length="219" mass="24419">MKPLLVFDLDGTLIDSAPDIIVAVNRTLQNHGKRTLKDEVIISHIGEGLKKLIADLFLEDDLDPDAIIELEMEFLRLYEEEMLNRTQIFPGVENFLKNYGGPRGIITNKNERPAKRILNHLGLDQYPWVQVYGADTLEERKPSPLPLRTMMKLAGHTPQNTFMIGDGIPDVLSALNAGVPSIAIGFGYTATHLLQKHQPKGILSHYDELGSLIETISKG</sequence>
<dbReference type="PANTHER" id="PTHR43434">
    <property type="entry name" value="PHOSPHOGLYCOLATE PHOSPHATASE"/>
    <property type="match status" value="1"/>
</dbReference>
<dbReference type="Pfam" id="PF13419">
    <property type="entry name" value="HAD_2"/>
    <property type="match status" value="1"/>
</dbReference>
<dbReference type="InterPro" id="IPR006439">
    <property type="entry name" value="HAD-SF_hydro_IA"/>
</dbReference>
<dbReference type="EMBL" id="CP093442">
    <property type="protein sequence ID" value="UOF00061.1"/>
    <property type="molecule type" value="Genomic_DNA"/>
</dbReference>
<accession>A0ABY4C8Q0</accession>
<dbReference type="SUPFAM" id="SSF56784">
    <property type="entry name" value="HAD-like"/>
    <property type="match status" value="1"/>
</dbReference>
<keyword evidence="5" id="KW-0378">Hydrolase</keyword>
<dbReference type="SFLD" id="SFLDS00003">
    <property type="entry name" value="Haloacid_Dehalogenase"/>
    <property type="match status" value="1"/>
</dbReference>